<dbReference type="Proteomes" id="UP001187192">
    <property type="component" value="Unassembled WGS sequence"/>
</dbReference>
<name>A0AA88DAP2_FICCA</name>
<organism evidence="1 2">
    <name type="scientific">Ficus carica</name>
    <name type="common">Common fig</name>
    <dbReference type="NCBI Taxonomy" id="3494"/>
    <lineage>
        <taxon>Eukaryota</taxon>
        <taxon>Viridiplantae</taxon>
        <taxon>Streptophyta</taxon>
        <taxon>Embryophyta</taxon>
        <taxon>Tracheophyta</taxon>
        <taxon>Spermatophyta</taxon>
        <taxon>Magnoliopsida</taxon>
        <taxon>eudicotyledons</taxon>
        <taxon>Gunneridae</taxon>
        <taxon>Pentapetalae</taxon>
        <taxon>rosids</taxon>
        <taxon>fabids</taxon>
        <taxon>Rosales</taxon>
        <taxon>Moraceae</taxon>
        <taxon>Ficeae</taxon>
        <taxon>Ficus</taxon>
    </lineage>
</organism>
<keyword evidence="2" id="KW-1185">Reference proteome</keyword>
<sequence>MFELFVGVGRIGDERPLVTLEVVGPGGHGSRYLPIQVLKGPEWQLRDEVLPPKNVAAYQDAIGVGVELHRGHIQSCKRPPQERVEWQA</sequence>
<evidence type="ECO:0000313" key="2">
    <source>
        <dbReference type="Proteomes" id="UP001187192"/>
    </source>
</evidence>
<reference evidence="1" key="1">
    <citation type="submission" date="2023-07" db="EMBL/GenBank/DDBJ databases">
        <title>draft genome sequence of fig (Ficus carica).</title>
        <authorList>
            <person name="Takahashi T."/>
            <person name="Nishimura K."/>
        </authorList>
    </citation>
    <scope>NUCLEOTIDE SEQUENCE</scope>
</reference>
<proteinExistence type="predicted"/>
<comment type="caution">
    <text evidence="1">The sequence shown here is derived from an EMBL/GenBank/DDBJ whole genome shotgun (WGS) entry which is preliminary data.</text>
</comment>
<protein>
    <submittedName>
        <fullName evidence="1">Uncharacterized protein</fullName>
    </submittedName>
</protein>
<accession>A0AA88DAP2</accession>
<gene>
    <name evidence="1" type="ORF">TIFTF001_017380</name>
</gene>
<evidence type="ECO:0000313" key="1">
    <source>
        <dbReference type="EMBL" id="GMN48207.1"/>
    </source>
</evidence>
<dbReference type="AlphaFoldDB" id="A0AA88DAP2"/>
<dbReference type="EMBL" id="BTGU01000027">
    <property type="protein sequence ID" value="GMN48207.1"/>
    <property type="molecule type" value="Genomic_DNA"/>
</dbReference>